<sequence length="172" mass="19921">MDVHRRYRCLESAYVLYNENFESPIRSSDGPTNLISSFLLLDPPRPATPRHPWQAGRKRRKKEREKKVSRTPTGANATLEVSRGTLLVLQVPYCTPCLTMAYSNAVVARKHFCHSIPIIESRYMKRTQYGKTLGWGKLIGKKRNKNTRYGTKRKTFRNKALKDTKATTKYEE</sequence>
<evidence type="ECO:0000256" key="1">
    <source>
        <dbReference type="SAM" id="MobiDB-lite"/>
    </source>
</evidence>
<gene>
    <name evidence="2" type="ORF">L873DRAFT_489883</name>
</gene>
<feature type="compositionally biased region" description="Basic residues" evidence="1">
    <location>
        <begin position="56"/>
        <end position="69"/>
    </location>
</feature>
<accession>A0A3N4JUX0</accession>
<protein>
    <submittedName>
        <fullName evidence="2">Uncharacterized protein</fullName>
    </submittedName>
</protein>
<reference evidence="2 3" key="1">
    <citation type="journal article" date="2018" name="Nat. Ecol. Evol.">
        <title>Pezizomycetes genomes reveal the molecular basis of ectomycorrhizal truffle lifestyle.</title>
        <authorList>
            <person name="Murat C."/>
            <person name="Payen T."/>
            <person name="Noel B."/>
            <person name="Kuo A."/>
            <person name="Morin E."/>
            <person name="Chen J."/>
            <person name="Kohler A."/>
            <person name="Krizsan K."/>
            <person name="Balestrini R."/>
            <person name="Da Silva C."/>
            <person name="Montanini B."/>
            <person name="Hainaut M."/>
            <person name="Levati E."/>
            <person name="Barry K.W."/>
            <person name="Belfiori B."/>
            <person name="Cichocki N."/>
            <person name="Clum A."/>
            <person name="Dockter R.B."/>
            <person name="Fauchery L."/>
            <person name="Guy J."/>
            <person name="Iotti M."/>
            <person name="Le Tacon F."/>
            <person name="Lindquist E.A."/>
            <person name="Lipzen A."/>
            <person name="Malagnac F."/>
            <person name="Mello A."/>
            <person name="Molinier V."/>
            <person name="Miyauchi S."/>
            <person name="Poulain J."/>
            <person name="Riccioni C."/>
            <person name="Rubini A."/>
            <person name="Sitrit Y."/>
            <person name="Splivallo R."/>
            <person name="Traeger S."/>
            <person name="Wang M."/>
            <person name="Zifcakova L."/>
            <person name="Wipf D."/>
            <person name="Zambonelli A."/>
            <person name="Paolocci F."/>
            <person name="Nowrousian M."/>
            <person name="Ottonello S."/>
            <person name="Baldrian P."/>
            <person name="Spatafora J.W."/>
            <person name="Henrissat B."/>
            <person name="Nagy L.G."/>
            <person name="Aury J.M."/>
            <person name="Wincker P."/>
            <person name="Grigoriev I.V."/>
            <person name="Bonfante P."/>
            <person name="Martin F.M."/>
        </authorList>
    </citation>
    <scope>NUCLEOTIDE SEQUENCE [LARGE SCALE GENOMIC DNA]</scope>
    <source>
        <strain evidence="2 3">120613-1</strain>
    </source>
</reference>
<dbReference type="Proteomes" id="UP000276215">
    <property type="component" value="Unassembled WGS sequence"/>
</dbReference>
<organism evidence="2 3">
    <name type="scientific">Choiromyces venosus 120613-1</name>
    <dbReference type="NCBI Taxonomy" id="1336337"/>
    <lineage>
        <taxon>Eukaryota</taxon>
        <taxon>Fungi</taxon>
        <taxon>Dikarya</taxon>
        <taxon>Ascomycota</taxon>
        <taxon>Pezizomycotina</taxon>
        <taxon>Pezizomycetes</taxon>
        <taxon>Pezizales</taxon>
        <taxon>Tuberaceae</taxon>
        <taxon>Choiromyces</taxon>
    </lineage>
</organism>
<feature type="region of interest" description="Disordered" evidence="1">
    <location>
        <begin position="42"/>
        <end position="74"/>
    </location>
</feature>
<evidence type="ECO:0000313" key="2">
    <source>
        <dbReference type="EMBL" id="RPB02146.1"/>
    </source>
</evidence>
<dbReference type="EMBL" id="ML120369">
    <property type="protein sequence ID" value="RPB02146.1"/>
    <property type="molecule type" value="Genomic_DNA"/>
</dbReference>
<dbReference type="AlphaFoldDB" id="A0A3N4JUX0"/>
<keyword evidence="3" id="KW-1185">Reference proteome</keyword>
<proteinExistence type="predicted"/>
<name>A0A3N4JUX0_9PEZI</name>
<evidence type="ECO:0000313" key="3">
    <source>
        <dbReference type="Proteomes" id="UP000276215"/>
    </source>
</evidence>